<accession>A0A484ZN73</accession>
<dbReference type="EMBL" id="CAADJA010000002">
    <property type="protein sequence ID" value="VFS49850.1"/>
    <property type="molecule type" value="Genomic_DNA"/>
</dbReference>
<reference evidence="4 5" key="1">
    <citation type="submission" date="2019-03" db="EMBL/GenBank/DDBJ databases">
        <authorList>
            <consortium name="Pathogen Informatics"/>
        </authorList>
    </citation>
    <scope>NUCLEOTIDE SEQUENCE [LARGE SCALE GENOMIC DNA]</scope>
    <source>
        <strain evidence="4 5">NCTC12282</strain>
    </source>
</reference>
<feature type="domain" description="DUF3772" evidence="3">
    <location>
        <begin position="145"/>
        <end position="204"/>
    </location>
</feature>
<evidence type="ECO:0000259" key="3">
    <source>
        <dbReference type="Pfam" id="PF12607"/>
    </source>
</evidence>
<dbReference type="InterPro" id="IPR022249">
    <property type="entry name" value="DUF3772"/>
</dbReference>
<feature type="signal peptide" evidence="2">
    <location>
        <begin position="1"/>
        <end position="26"/>
    </location>
</feature>
<gene>
    <name evidence="4" type="ORF">NCTC12282_04210</name>
</gene>
<organism evidence="4 5">
    <name type="scientific">Budvicia aquatica</name>
    <dbReference type="NCBI Taxonomy" id="82979"/>
    <lineage>
        <taxon>Bacteria</taxon>
        <taxon>Pseudomonadati</taxon>
        <taxon>Pseudomonadota</taxon>
        <taxon>Gammaproteobacteria</taxon>
        <taxon>Enterobacterales</taxon>
        <taxon>Budviciaceae</taxon>
        <taxon>Budvicia</taxon>
    </lineage>
</organism>
<keyword evidence="2" id="KW-0732">Signal</keyword>
<feature type="chain" id="PRO_5019824390" evidence="2">
    <location>
        <begin position="27"/>
        <end position="292"/>
    </location>
</feature>
<evidence type="ECO:0000256" key="1">
    <source>
        <dbReference type="SAM" id="Coils"/>
    </source>
</evidence>
<sequence length="292" mass="31993">MRKLSQTLLLILPLLALSVLSPSAFAESKTDTVTKTQPKVLSKNNKNIEPSELDKLQQRLNDIKQEVSAATKDSELSSLNNQTLELVNQTDDFISALLPDLAQIQTQIDVIGPAPAEGAMPESPEVMKQRSTITAQKTQLEKALEHAQTLKTNASNLSTQILALRRNALKTQLALNSGSILGARFWSPVFSPQPEDVIRLDNFIGQVKEAWDNAWKPDTLFGSTVLFVLALAVWGYGRRVMDLLIVWVCTNGIPDGRPKAQLFCLCNSADDGTDAMGAGPVCYTRSLPDKIH</sequence>
<name>A0A484ZN73_9GAMM</name>
<keyword evidence="1" id="KW-0175">Coiled coil</keyword>
<dbReference type="AlphaFoldDB" id="A0A484ZN73"/>
<dbReference type="Pfam" id="PF12607">
    <property type="entry name" value="DUF3772"/>
    <property type="match status" value="1"/>
</dbReference>
<evidence type="ECO:0000313" key="5">
    <source>
        <dbReference type="Proteomes" id="UP000373449"/>
    </source>
</evidence>
<protein>
    <submittedName>
        <fullName evidence="4">Protein of uncharacterized function (DUF3772)</fullName>
    </submittedName>
</protein>
<feature type="coiled-coil region" evidence="1">
    <location>
        <begin position="140"/>
        <end position="167"/>
    </location>
</feature>
<proteinExistence type="predicted"/>
<evidence type="ECO:0000313" key="4">
    <source>
        <dbReference type="EMBL" id="VFS49850.1"/>
    </source>
</evidence>
<dbReference type="Proteomes" id="UP000373449">
    <property type="component" value="Unassembled WGS sequence"/>
</dbReference>
<evidence type="ECO:0000256" key="2">
    <source>
        <dbReference type="SAM" id="SignalP"/>
    </source>
</evidence>